<reference evidence="1 2" key="1">
    <citation type="submission" date="2015-03" db="EMBL/GenBank/DDBJ databases">
        <authorList>
            <person name="Krishnan R."/>
            <person name="Midha S."/>
            <person name="Patil P.B."/>
            <person name="Rameshkumar N."/>
        </authorList>
    </citation>
    <scope>NUCLEOTIDE SEQUENCE [LARGE SCALE GENOMIC DNA]</scope>
    <source>
        <strain evidence="1 2">L1E11</strain>
    </source>
</reference>
<dbReference type="InterPro" id="IPR011090">
    <property type="entry name" value="Integr_conj_element_PFL4709"/>
</dbReference>
<proteinExistence type="predicted"/>
<comment type="caution">
    <text evidence="1">The sequence shown here is derived from an EMBL/GenBank/DDBJ whole genome shotgun (WGS) entry which is preliminary data.</text>
</comment>
<organism evidence="1 2">
    <name type="scientific">Pokkaliibacter plantistimulans</name>
    <dbReference type="NCBI Taxonomy" id="1635171"/>
    <lineage>
        <taxon>Bacteria</taxon>
        <taxon>Pseudomonadati</taxon>
        <taxon>Pseudomonadota</taxon>
        <taxon>Gammaproteobacteria</taxon>
        <taxon>Oceanospirillales</taxon>
        <taxon>Balneatrichaceae</taxon>
        <taxon>Pokkaliibacter</taxon>
    </lineage>
</organism>
<protein>
    <recommendedName>
        <fullName evidence="3">TIGR03757 family integrating conjugative element protein</fullName>
    </recommendedName>
</protein>
<sequence length="135" mass="14141">MVSAAVWAAAPSPSATPSIEVFTVHAQPVTVPPALMAQTRVAYLDEPARLEQSFSANLPQSPEQAAVVVQQRLAGPAGQQFQQQLQAAYAGVVRAHELKVLKVPAVVVGGRYVVYGQTDVALAVAQIQQRSGGGQ</sequence>
<dbReference type="EMBL" id="LAPT01000012">
    <property type="protein sequence ID" value="PXF32654.1"/>
    <property type="molecule type" value="Genomic_DNA"/>
</dbReference>
<dbReference type="NCBIfam" id="TIGR03757">
    <property type="entry name" value="conj_TIGR03757"/>
    <property type="match status" value="1"/>
</dbReference>
<accession>A0ABX5M2R4</accession>
<gene>
    <name evidence="1" type="ORF">WH50_03310</name>
</gene>
<evidence type="ECO:0000313" key="1">
    <source>
        <dbReference type="EMBL" id="PXF32654.1"/>
    </source>
</evidence>
<evidence type="ECO:0008006" key="3">
    <source>
        <dbReference type="Google" id="ProtNLM"/>
    </source>
</evidence>
<dbReference type="Proteomes" id="UP000248090">
    <property type="component" value="Unassembled WGS sequence"/>
</dbReference>
<dbReference type="Pfam" id="PF07511">
    <property type="entry name" value="DUF1525"/>
    <property type="match status" value="1"/>
</dbReference>
<evidence type="ECO:0000313" key="2">
    <source>
        <dbReference type="Proteomes" id="UP000248090"/>
    </source>
</evidence>
<keyword evidence="2" id="KW-1185">Reference proteome</keyword>
<name>A0ABX5M2R4_9GAMM</name>